<keyword evidence="10" id="KW-0067">ATP-binding</keyword>
<evidence type="ECO:0000259" key="15">
    <source>
        <dbReference type="SMART" id="SM00852"/>
    </source>
</evidence>
<keyword evidence="4" id="KW-0285">Flavoprotein</keyword>
<feature type="region of interest" description="Disordered" evidence="14">
    <location>
        <begin position="434"/>
        <end position="472"/>
    </location>
</feature>
<keyword evidence="8" id="KW-0547">Nucleotide-binding</keyword>
<evidence type="ECO:0000256" key="12">
    <source>
        <dbReference type="ARBA" id="ARBA00031871"/>
    </source>
</evidence>
<gene>
    <name evidence="17" type="primary">LOC107273932</name>
</gene>
<dbReference type="Pfam" id="PF00994">
    <property type="entry name" value="MoCF_biosynth"/>
    <property type="match status" value="1"/>
</dbReference>
<evidence type="ECO:0000256" key="6">
    <source>
        <dbReference type="ARBA" id="ARBA00022679"/>
    </source>
</evidence>
<evidence type="ECO:0000256" key="11">
    <source>
        <dbReference type="ARBA" id="ARBA00031145"/>
    </source>
</evidence>
<dbReference type="SUPFAM" id="SSF53218">
    <property type="entry name" value="Molybdenum cofactor biosynthesis proteins"/>
    <property type="match status" value="1"/>
</dbReference>
<dbReference type="Pfam" id="PF24102">
    <property type="entry name" value="FLAD1_M"/>
    <property type="match status" value="1"/>
</dbReference>
<keyword evidence="9" id="KW-0274">FAD</keyword>
<evidence type="ECO:0000256" key="8">
    <source>
        <dbReference type="ARBA" id="ARBA00022741"/>
    </source>
</evidence>
<protein>
    <recommendedName>
        <fullName evidence="3">FAD synthase</fullName>
        <ecNumber evidence="3">2.7.7.2</ecNumber>
    </recommendedName>
    <alternativeName>
        <fullName evidence="11">FAD pyrophosphorylase</fullName>
    </alternativeName>
    <alternativeName>
        <fullName evidence="12">FMN adenylyltransferase</fullName>
    </alternativeName>
</protein>
<name>A0AAJ7CEX7_CEPCN</name>
<evidence type="ECO:0000256" key="7">
    <source>
        <dbReference type="ARBA" id="ARBA00022695"/>
    </source>
</evidence>
<dbReference type="CDD" id="cd00885">
    <property type="entry name" value="cinA"/>
    <property type="match status" value="1"/>
</dbReference>
<dbReference type="RefSeq" id="XP_015608080.1">
    <property type="nucleotide sequence ID" value="XM_015752594.2"/>
</dbReference>
<dbReference type="SMART" id="SM00852">
    <property type="entry name" value="MoCF_biosynth"/>
    <property type="match status" value="1"/>
</dbReference>
<dbReference type="GO" id="GO:0005524">
    <property type="term" value="F:ATP binding"/>
    <property type="evidence" value="ECO:0007669"/>
    <property type="project" value="UniProtKB-KW"/>
</dbReference>
<comment type="catalytic activity">
    <reaction evidence="13">
        <text>FMN + ATP + H(+) = FAD + diphosphate</text>
        <dbReference type="Rhea" id="RHEA:17237"/>
        <dbReference type="ChEBI" id="CHEBI:15378"/>
        <dbReference type="ChEBI" id="CHEBI:30616"/>
        <dbReference type="ChEBI" id="CHEBI:33019"/>
        <dbReference type="ChEBI" id="CHEBI:57692"/>
        <dbReference type="ChEBI" id="CHEBI:58210"/>
        <dbReference type="EC" id="2.7.7.2"/>
    </reaction>
</comment>
<keyword evidence="16" id="KW-1185">Reference proteome</keyword>
<evidence type="ECO:0000256" key="4">
    <source>
        <dbReference type="ARBA" id="ARBA00022630"/>
    </source>
</evidence>
<evidence type="ECO:0000256" key="2">
    <source>
        <dbReference type="ARBA" id="ARBA00007589"/>
    </source>
</evidence>
<dbReference type="Proteomes" id="UP000694920">
    <property type="component" value="Unplaced"/>
</dbReference>
<dbReference type="KEGG" id="ccin:107273932"/>
<proteinExistence type="inferred from homology"/>
<evidence type="ECO:0000256" key="13">
    <source>
        <dbReference type="ARBA" id="ARBA00049494"/>
    </source>
</evidence>
<dbReference type="AlphaFoldDB" id="A0AAJ7CEX7"/>
<dbReference type="PANTHER" id="PTHR23293">
    <property type="entry name" value="FAD SYNTHETASE-RELATED FMN ADENYLYLTRANSFERASE"/>
    <property type="match status" value="1"/>
</dbReference>
<comment type="similarity">
    <text evidence="2">In the N-terminal section; belongs to the MoaB/Mog family.</text>
</comment>
<dbReference type="SUPFAM" id="SSF52402">
    <property type="entry name" value="Adenine nucleotide alpha hydrolases-like"/>
    <property type="match status" value="1"/>
</dbReference>
<dbReference type="CDD" id="cd23948">
    <property type="entry name" value="FAD_synthase"/>
    <property type="match status" value="1"/>
</dbReference>
<organism evidence="16 17">
    <name type="scientific">Cephus cinctus</name>
    <name type="common">Wheat stem sawfly</name>
    <dbReference type="NCBI Taxonomy" id="211228"/>
    <lineage>
        <taxon>Eukaryota</taxon>
        <taxon>Metazoa</taxon>
        <taxon>Ecdysozoa</taxon>
        <taxon>Arthropoda</taxon>
        <taxon>Hexapoda</taxon>
        <taxon>Insecta</taxon>
        <taxon>Pterygota</taxon>
        <taxon>Neoptera</taxon>
        <taxon>Endopterygota</taxon>
        <taxon>Hymenoptera</taxon>
        <taxon>Cephoidea</taxon>
        <taxon>Cephidae</taxon>
        <taxon>Cephus</taxon>
    </lineage>
</organism>
<evidence type="ECO:0000256" key="9">
    <source>
        <dbReference type="ARBA" id="ARBA00022827"/>
    </source>
</evidence>
<evidence type="ECO:0000256" key="1">
    <source>
        <dbReference type="ARBA" id="ARBA00004726"/>
    </source>
</evidence>
<dbReference type="InterPro" id="IPR001453">
    <property type="entry name" value="MoaB/Mog_dom"/>
</dbReference>
<evidence type="ECO:0000313" key="17">
    <source>
        <dbReference type="RefSeq" id="XP_015608080.1"/>
    </source>
</evidence>
<dbReference type="Gene3D" id="3.40.50.620">
    <property type="entry name" value="HUPs"/>
    <property type="match status" value="1"/>
</dbReference>
<evidence type="ECO:0000256" key="14">
    <source>
        <dbReference type="SAM" id="MobiDB-lite"/>
    </source>
</evidence>
<accession>A0AAJ7CEX7</accession>
<evidence type="ECO:0000256" key="10">
    <source>
        <dbReference type="ARBA" id="ARBA00022840"/>
    </source>
</evidence>
<evidence type="ECO:0000256" key="5">
    <source>
        <dbReference type="ARBA" id="ARBA00022643"/>
    </source>
</evidence>
<sequence length="472" mass="52937">MAKQYTAGLVVIGDEILRGQVTDTNTSYLATRLRAIGVKLCHVAVVPDVVDQIAAEVLEASKRYETVFTSGGVGPTHDDVTFEAVAKGLGLEFNYNKELLKYFSKLFPNEPEAKRLAKVPNPCELVYINTPVKFAIVKAVNVYILPGSPNYFEAAVSVIIPQLQKTTPLHNDFLDLPFGEFTIVNLLDSLANKWKDIVAIGSYPQSGERPSTRITFEGNPKDVKMAKTEFLKSLDRVNNIANNKLTFEQAEAVIASGKELHHVKAALDIIEQCYNKYKENEIFISFNGGKDCTAVLHLLASFIKLKGISRLVCLYVTGDTFPEADKFVEEAAEFYGLEMVRMERPIKSALQALIAEKPYLKTCLMGTRKGDPGSRKLEHFAPTDDDWPPLMRVSPILDWTYSQVWEFLLTHKVSYCCLYDQGYTSIGSVSTTERNNLLRDPNDPSKYRPAHFLEDDSTERLGRAQQPKFIKE</sequence>
<keyword evidence="6" id="KW-0808">Transferase</keyword>
<dbReference type="GeneID" id="107273932"/>
<dbReference type="NCBIfam" id="TIGR00177">
    <property type="entry name" value="molyb_syn"/>
    <property type="match status" value="1"/>
</dbReference>
<dbReference type="InterPro" id="IPR002500">
    <property type="entry name" value="PAPS_reduct_dom"/>
</dbReference>
<feature type="domain" description="MoaB/Mog" evidence="15">
    <location>
        <begin position="8"/>
        <end position="166"/>
    </location>
</feature>
<dbReference type="PANTHER" id="PTHR23293:SF9">
    <property type="entry name" value="FAD SYNTHASE"/>
    <property type="match status" value="1"/>
</dbReference>
<evidence type="ECO:0000256" key="3">
    <source>
        <dbReference type="ARBA" id="ARBA00012393"/>
    </source>
</evidence>
<dbReference type="Pfam" id="PF01507">
    <property type="entry name" value="PAPS_reduct"/>
    <property type="match status" value="1"/>
</dbReference>
<dbReference type="InterPro" id="IPR056596">
    <property type="entry name" value="FLAD1_M"/>
</dbReference>
<dbReference type="GO" id="GO:0003919">
    <property type="term" value="F:FMN adenylyltransferase activity"/>
    <property type="evidence" value="ECO:0007669"/>
    <property type="project" value="UniProtKB-EC"/>
</dbReference>
<evidence type="ECO:0000313" key="16">
    <source>
        <dbReference type="Proteomes" id="UP000694920"/>
    </source>
</evidence>
<dbReference type="InterPro" id="IPR014729">
    <property type="entry name" value="Rossmann-like_a/b/a_fold"/>
</dbReference>
<keyword evidence="7" id="KW-0548">Nucleotidyltransferase</keyword>
<keyword evidence="5" id="KW-0288">FMN</keyword>
<feature type="compositionally biased region" description="Basic and acidic residues" evidence="14">
    <location>
        <begin position="436"/>
        <end position="462"/>
    </location>
</feature>
<dbReference type="EC" id="2.7.7.2" evidence="3"/>
<comment type="pathway">
    <text evidence="1">Cofactor biosynthesis; FAD biosynthesis; FAD from FMN: step 1/1.</text>
</comment>
<dbReference type="Gene3D" id="3.40.980.10">
    <property type="entry name" value="MoaB/Mog-like domain"/>
    <property type="match status" value="1"/>
</dbReference>
<dbReference type="InterPro" id="IPR036425">
    <property type="entry name" value="MoaB/Mog-like_dom_sf"/>
</dbReference>
<dbReference type="GO" id="GO:0006747">
    <property type="term" value="P:FAD biosynthetic process"/>
    <property type="evidence" value="ECO:0007669"/>
    <property type="project" value="TreeGrafter"/>
</dbReference>
<reference evidence="17" key="1">
    <citation type="submission" date="2025-08" db="UniProtKB">
        <authorList>
            <consortium name="RefSeq"/>
        </authorList>
    </citation>
    <scope>IDENTIFICATION</scope>
</reference>